<dbReference type="Gene3D" id="3.40.630.30">
    <property type="match status" value="1"/>
</dbReference>
<evidence type="ECO:0000313" key="3">
    <source>
        <dbReference type="EMBL" id="RFT64452.1"/>
    </source>
</evidence>
<feature type="domain" description="N-acetyltransferase" evidence="1">
    <location>
        <begin position="1"/>
        <end position="136"/>
    </location>
</feature>
<reference evidence="3 5" key="2">
    <citation type="submission" date="2018-08" db="EMBL/GenBank/DDBJ databases">
        <title>Bacillus clarus sp. nov. strain PS00077A.</title>
        <authorList>
            <person name="Mendez Acevedo M."/>
            <person name="Carroll L."/>
            <person name="Mukherjee M."/>
            <person name="Wiedmann M."/>
            <person name="Kovac J."/>
        </authorList>
    </citation>
    <scope>NUCLEOTIDE SEQUENCE [LARGE SCALE GENOMIC DNA]</scope>
    <source>
        <strain evidence="3 5">PS00077A</strain>
    </source>
</reference>
<dbReference type="AlphaFoldDB" id="A0A090YNQ8"/>
<dbReference type="PATRIC" id="fig|1405.8.peg.1562"/>
<keyword evidence="2" id="KW-0808">Transferase</keyword>
<dbReference type="CDD" id="cd04301">
    <property type="entry name" value="NAT_SF"/>
    <property type="match status" value="1"/>
</dbReference>
<dbReference type="SUPFAM" id="SSF55729">
    <property type="entry name" value="Acyl-CoA N-acyltransferases (Nat)"/>
    <property type="match status" value="1"/>
</dbReference>
<dbReference type="GO" id="GO:0016747">
    <property type="term" value="F:acyltransferase activity, transferring groups other than amino-acyl groups"/>
    <property type="evidence" value="ECO:0007669"/>
    <property type="project" value="InterPro"/>
</dbReference>
<organism evidence="2 4">
    <name type="scientific">Bacillus clarus</name>
    <dbReference type="NCBI Taxonomy" id="2338372"/>
    <lineage>
        <taxon>Bacteria</taxon>
        <taxon>Bacillati</taxon>
        <taxon>Bacillota</taxon>
        <taxon>Bacilli</taxon>
        <taxon>Bacillales</taxon>
        <taxon>Bacillaceae</taxon>
        <taxon>Bacillus</taxon>
        <taxon>Bacillus cereus group</taxon>
    </lineage>
</organism>
<sequence>MEIVKLNKSDIPDLLSLCESVGWLQHKAFMREQFNMYLSIGTLIGCIHENRLIATGGVFPFEHGFSSIGMLIVHPKFQRQGVGRMLLNNCLQLAHPSLPILLIATKAGVPLYQSYNFKTITSVHRFERHAMRTSTTPFSIKQIQQTDLNSLISVDQAATGAYRSKLYSLLLSRVTYSFKIERNHQIEAFALCIRKGDTLCITPLISRQKEDAVQLLQIICESWNGTIRIDVPHEQFAFRKFLQRENFQETLLSPLMIKNGSQLSGNHNMLFAMIDAALC</sequence>
<dbReference type="Gene3D" id="3.40.630.90">
    <property type="match status" value="1"/>
</dbReference>
<dbReference type="InterPro" id="IPR041496">
    <property type="entry name" value="YitH/HolE_GNAT"/>
</dbReference>
<dbReference type="RefSeq" id="WP_042979982.1">
    <property type="nucleotide sequence ID" value="NZ_JMQC01000008.1"/>
</dbReference>
<evidence type="ECO:0000313" key="2">
    <source>
        <dbReference type="EMBL" id="KFM99896.1"/>
    </source>
</evidence>
<evidence type="ECO:0000259" key="1">
    <source>
        <dbReference type="PROSITE" id="PS51186"/>
    </source>
</evidence>
<dbReference type="EMBL" id="QVOD01000035">
    <property type="protein sequence ID" value="RFT64452.1"/>
    <property type="molecule type" value="Genomic_DNA"/>
</dbReference>
<dbReference type="PANTHER" id="PTHR47237:SF2">
    <property type="entry name" value="BLL4206 PROTEIN"/>
    <property type="match status" value="1"/>
</dbReference>
<dbReference type="PANTHER" id="PTHR47237">
    <property type="entry name" value="SLL0310 PROTEIN"/>
    <property type="match status" value="1"/>
</dbReference>
<dbReference type="Proteomes" id="UP000029389">
    <property type="component" value="Unassembled WGS sequence"/>
</dbReference>
<gene>
    <name evidence="3" type="ORF">D0U04_22090</name>
    <name evidence="2" type="ORF">DJ93_1374</name>
</gene>
<evidence type="ECO:0000313" key="4">
    <source>
        <dbReference type="Proteomes" id="UP000029389"/>
    </source>
</evidence>
<comment type="caution">
    <text evidence="2">The sequence shown here is derived from an EMBL/GenBank/DDBJ whole genome shotgun (WGS) entry which is preliminary data.</text>
</comment>
<dbReference type="Pfam" id="PF18014">
    <property type="entry name" value="Acetyltransf_18"/>
    <property type="match status" value="1"/>
</dbReference>
<name>A0A090YNQ8_9BACI</name>
<proteinExistence type="predicted"/>
<dbReference type="PROSITE" id="PS51186">
    <property type="entry name" value="GNAT"/>
    <property type="match status" value="1"/>
</dbReference>
<protein>
    <submittedName>
        <fullName evidence="2">Acetyltransferase family protein</fullName>
    </submittedName>
    <submittedName>
        <fullName evidence="3">GNAT family N-acetyltransferase</fullName>
    </submittedName>
</protein>
<reference evidence="2 4" key="1">
    <citation type="submission" date="2014-04" db="EMBL/GenBank/DDBJ databases">
        <authorList>
            <person name="Bishop-Lilly K.A."/>
            <person name="Broomall S.M."/>
            <person name="Chain P.S."/>
            <person name="Chertkov O."/>
            <person name="Coyne S.R."/>
            <person name="Daligault H.E."/>
            <person name="Davenport K.W."/>
            <person name="Erkkila T."/>
            <person name="Frey K.G."/>
            <person name="Gibbons H.S."/>
            <person name="Gu W."/>
            <person name="Jaissle J."/>
            <person name="Johnson S.L."/>
            <person name="Koroleva G.I."/>
            <person name="Ladner J.T."/>
            <person name="Lo C.-C."/>
            <person name="Minogue T.D."/>
            <person name="Munk C."/>
            <person name="Palacios G.F."/>
            <person name="Redden C.L."/>
            <person name="Rosenzweig C.N."/>
            <person name="Scholz M.B."/>
            <person name="Teshima H."/>
            <person name="Xu Y."/>
        </authorList>
    </citation>
    <scope>NUCLEOTIDE SEQUENCE [LARGE SCALE GENOMIC DNA]</scope>
    <source>
        <strain evidence="2 4">BHP</strain>
    </source>
</reference>
<dbReference type="Proteomes" id="UP000264294">
    <property type="component" value="Unassembled WGS sequence"/>
</dbReference>
<dbReference type="InterPro" id="IPR016181">
    <property type="entry name" value="Acyl_CoA_acyltransferase"/>
</dbReference>
<dbReference type="EMBL" id="JMQC01000008">
    <property type="protein sequence ID" value="KFM99896.1"/>
    <property type="molecule type" value="Genomic_DNA"/>
</dbReference>
<evidence type="ECO:0000313" key="5">
    <source>
        <dbReference type="Proteomes" id="UP000264294"/>
    </source>
</evidence>
<keyword evidence="5" id="KW-1185">Reference proteome</keyword>
<dbReference type="InterPro" id="IPR000182">
    <property type="entry name" value="GNAT_dom"/>
</dbReference>
<dbReference type="Pfam" id="PF13673">
    <property type="entry name" value="Acetyltransf_10"/>
    <property type="match status" value="1"/>
</dbReference>
<accession>A0A090YNQ8</accession>
<dbReference type="InterPro" id="IPR052729">
    <property type="entry name" value="Acyl/Acetyltrans_Enzymes"/>
</dbReference>